<dbReference type="InterPro" id="IPR056842">
    <property type="entry name" value="THADA-like_TPR_C"/>
</dbReference>
<dbReference type="Pfam" id="PF25150">
    <property type="entry name" value="TPR_Trm732"/>
    <property type="match status" value="1"/>
</dbReference>
<dbReference type="Proteomes" id="UP000708208">
    <property type="component" value="Unassembled WGS sequence"/>
</dbReference>
<evidence type="ECO:0000313" key="5">
    <source>
        <dbReference type="EMBL" id="CAG7836610.1"/>
    </source>
</evidence>
<keyword evidence="1" id="KW-0819">tRNA processing</keyword>
<dbReference type="PANTHER" id="PTHR14387">
    <property type="entry name" value="THADA/DEATH RECEPTOR INTERACTING PROTEIN"/>
    <property type="match status" value="1"/>
</dbReference>
<evidence type="ECO:0000259" key="2">
    <source>
        <dbReference type="Pfam" id="PF10350"/>
    </source>
</evidence>
<organism evidence="5 6">
    <name type="scientific">Allacma fusca</name>
    <dbReference type="NCBI Taxonomy" id="39272"/>
    <lineage>
        <taxon>Eukaryota</taxon>
        <taxon>Metazoa</taxon>
        <taxon>Ecdysozoa</taxon>
        <taxon>Arthropoda</taxon>
        <taxon>Hexapoda</taxon>
        <taxon>Collembola</taxon>
        <taxon>Symphypleona</taxon>
        <taxon>Sminthuridae</taxon>
        <taxon>Allacma</taxon>
    </lineage>
</organism>
<dbReference type="GO" id="GO:0030488">
    <property type="term" value="P:tRNA methylation"/>
    <property type="evidence" value="ECO:0007669"/>
    <property type="project" value="TreeGrafter"/>
</dbReference>
<protein>
    <submittedName>
        <fullName evidence="5">Uncharacterized protein</fullName>
    </submittedName>
</protein>
<dbReference type="EMBL" id="CAJVCH010571092">
    <property type="protein sequence ID" value="CAG7836610.1"/>
    <property type="molecule type" value="Genomic_DNA"/>
</dbReference>
<dbReference type="OrthoDB" id="73997at2759"/>
<name>A0A8J2PTN2_9HEXA</name>
<accession>A0A8J2PTN2</accession>
<dbReference type="InterPro" id="IPR056843">
    <property type="entry name" value="THADA-like_TPR"/>
</dbReference>
<feature type="domain" description="tRNA (32-2'-O)-methyltransferase regulator THADA-like C-terminal TPR repeats region" evidence="4">
    <location>
        <begin position="1025"/>
        <end position="1181"/>
    </location>
</feature>
<dbReference type="Pfam" id="PF10350">
    <property type="entry name" value="DUF2428"/>
    <property type="match status" value="1"/>
</dbReference>
<evidence type="ECO:0000259" key="4">
    <source>
        <dbReference type="Pfam" id="PF25151"/>
    </source>
</evidence>
<dbReference type="InterPro" id="IPR019442">
    <property type="entry name" value="THADA/TRM732_DUF2428"/>
</dbReference>
<comment type="caution">
    <text evidence="5">The sequence shown here is derived from an EMBL/GenBank/DDBJ whole genome shotgun (WGS) entry which is preliminary data.</text>
</comment>
<dbReference type="PANTHER" id="PTHR14387:SF0">
    <property type="entry name" value="DUF2428 DOMAIN-CONTAINING PROTEIN"/>
    <property type="match status" value="1"/>
</dbReference>
<evidence type="ECO:0000259" key="3">
    <source>
        <dbReference type="Pfam" id="PF25150"/>
    </source>
</evidence>
<dbReference type="InterPro" id="IPR051954">
    <property type="entry name" value="tRNA_methyltransferase_THADA"/>
</dbReference>
<evidence type="ECO:0000313" key="6">
    <source>
        <dbReference type="Proteomes" id="UP000708208"/>
    </source>
</evidence>
<proteinExistence type="predicted"/>
<feature type="domain" description="DUF2428" evidence="2">
    <location>
        <begin position="900"/>
        <end position="1022"/>
    </location>
</feature>
<gene>
    <name evidence="5" type="ORF">AFUS01_LOCUS45840</name>
</gene>
<dbReference type="GO" id="GO:0005829">
    <property type="term" value="C:cytosol"/>
    <property type="evidence" value="ECO:0007669"/>
    <property type="project" value="TreeGrafter"/>
</dbReference>
<sequence>MGTSKSVSEIQEFLKNLNLADPPNEPAVKIVMKDLHLKQKDNVEDLESLRSVLQDHLLNLPELSEAELLNLLQFFKIISEDPSHKVSVLLCPPETVLTFSETIFPQVTQLISKSSAAADNLSCQRSSSLLHKSVRISLNLVKVLDGRNNESLQQFGINFLNLVNAHPMAILDIKCNAGLIISHLISNSSVDSFIERISRKDKGMEGFVPSSEFETEIWKYLTADYVNRVSICFGAFGTRSNFSKEFMTNVAHAVLLQCENNSTKEAVNLGSGRVLEIWMDKVLGFPDLPELADILPLMEIFIFTYLAGHIDAVKNCCRNMLSNLSVAYSRLDHLGGSQEELLKDLIVKILAKPYHVKWVSLAAVARNNPESKILTVIWKNVAEGLLCSERTFKNAATDVYLSLMRYTFEKTPAWVQYWLTPLLKIQESQNNESNWSQKKSILTKALSSTGNKPMQKCILNTVITAMISGEDLPTESWLLIVECLKIGTELGVELEGEIEKDSTKFRGVLPRDIFNSWTYHSNPQIRLASLSLLIDTKKTSEIFSQQDFDTMRSIFKYNLVSQNPAFRQQFISYFKKLMRRLKDGRSFCKRKKQGQNLENYDKFLEWLWLFFTREGLFVGANFSRRCQSLNCLVDLLQNFSVSSFHGAIRPEDGLEYLRWLGDSYENNKIAAVEILSQLEMPEFQDAKFVTETFNTAMNLLTSVKPPESVTGRYLLLLLLKASSLYPWNVLRTLLTQLEQILYTLQKKTKSLLEVSSTTPPYGIIRAIRLIFETYKSEMIYEATTQKKNSTRPLKSGSYPFSFDILQEYVTRLLKVCLKLDDILFPVLGDAAPEGFLPDLNENSDITPENSKIVRSLNAQMLLVSSWRTMKEICILLTELCVNFPLEGEQGKEYVFTYDQVKSIAVRLKISKARKIQKLSEEWLEDVMNNSSDKCITRRSAGLPFVFQAILTPEVANEAVMTFWMKKLLEPDQELRSIMTVRIHSMNVLRALFRDANFARAIMEWVPAGIQLAFNALRANEWAEQNSGLMLYGSVIRRTFGPKLNLMSAPTFFRRFPQMYDFLLGEVKDVASLFNQSTRNPGPPSQKDNDLAYHLLLLFSCFSTAPGKLEEGNFRLSAFIGNIQACGCSSDIQVRTIAAKALVPFITSPEERQRVLETGLDSLIFGGRRIRNNKLHGDLLQLIAILNIIKSHEEQVCSSLVEKFQQIVDLPKNTTCPVIFETFGNLSICMDSFEILRITARTLQKINKDSFQSSVSIPLQVTSGILADASESISRSALHFLENDPDPDFISSANACILHQLLRSLVENKRILGPEGNMKLIKAYLEADFSFPGQTDFEISFLDYFCHEKLLLENFLEELLERMLNICEAEFGRVECKEKALRVAGKIISSGLAPSNIGKSRFCALMLEWTDSKYDDDLRLAVARALPSLPIGQNRYSPKEFCKLWTCTLKLAQDDELEIRKETFAKLPVKTPACSFKCIELVLKEFFLELQNYRSSEGLWTLLALLLKDDYEVVATVADDEDEDRLFDRSEMNMFAEKVVLMKIVASFLNQHPLIATFLRSQLDSELSLETWEIFLEFSNTNEEFQRQEKQLGKDTLASILGDLVPEKQLAEKNLEDLLRGHEKSTVQAFIRGEISKLFC</sequence>
<dbReference type="Pfam" id="PF25151">
    <property type="entry name" value="TPR_Trm732_C"/>
    <property type="match status" value="1"/>
</dbReference>
<keyword evidence="6" id="KW-1185">Reference proteome</keyword>
<reference evidence="5" key="1">
    <citation type="submission" date="2021-06" db="EMBL/GenBank/DDBJ databases">
        <authorList>
            <person name="Hodson N. C."/>
            <person name="Mongue J. A."/>
            <person name="Jaron S. K."/>
        </authorList>
    </citation>
    <scope>NUCLEOTIDE SEQUENCE</scope>
</reference>
<evidence type="ECO:0000256" key="1">
    <source>
        <dbReference type="ARBA" id="ARBA00022694"/>
    </source>
</evidence>
<feature type="domain" description="tRNA (32-2'-O)-methyltransferase regulator THADA-like TPR repeats region" evidence="3">
    <location>
        <begin position="414"/>
        <end position="637"/>
    </location>
</feature>